<feature type="compositionally biased region" description="Basic and acidic residues" evidence="1">
    <location>
        <begin position="324"/>
        <end position="335"/>
    </location>
</feature>
<dbReference type="InterPro" id="IPR021235">
    <property type="entry name" value="DUF2637"/>
</dbReference>
<feature type="region of interest" description="Disordered" evidence="1">
    <location>
        <begin position="323"/>
        <end position="407"/>
    </location>
</feature>
<dbReference type="Proteomes" id="UP000622547">
    <property type="component" value="Unassembled WGS sequence"/>
</dbReference>
<evidence type="ECO:0008006" key="4">
    <source>
        <dbReference type="Google" id="ProtNLM"/>
    </source>
</evidence>
<accession>A0A8J3XNJ5</accession>
<keyword evidence="3" id="KW-1185">Reference proteome</keyword>
<sequence>MSLLTRSPEREQARLEAERLRIEQDRLRAEARRAREVDDAEHRAEVERRTRELAADERERSRARWTERRSQWTDRTRAVGRLAVMSTTNLGVNIVAVAGQFLVFQALGWPTPTAVMAAAIVESVAVYVSWHAHVALREGDSAFRLRMTSYLIGAAAAYLNYSHVPQTPELFAACSLASPWLWSMHSRHLHRKDLREQSLIDPRAPKFSVLRWALHRKETFAAFKWAVGEGVQSPQIAVDVIRTRRNTRMAWQSVEDAQTAVIAAQRAQLELSLTQLAAVSQELHGMDPDAAAAMDGIARFVNRVGAGLVPEYRPAVAGVLESADETRTNAPDEARTNVADGTQTDGERKSARRPSSARTKSAGGQSRTRGRAAVTAADGGRTNGRTVRASVSGRTTRTGGRSAGTDDVSRLLGLGRNIRAEHERNGVNLTRDRLSAALKGRGLTISNDRAGRLLALVRADASSATDSADETASSAQENDTADGGPSGTEHADETASSAN</sequence>
<evidence type="ECO:0000313" key="3">
    <source>
        <dbReference type="Proteomes" id="UP000622547"/>
    </source>
</evidence>
<feature type="compositionally biased region" description="Low complexity" evidence="1">
    <location>
        <begin position="460"/>
        <end position="475"/>
    </location>
</feature>
<comment type="caution">
    <text evidence="2">The sequence shown here is derived from an EMBL/GenBank/DDBJ whole genome shotgun (WGS) entry which is preliminary data.</text>
</comment>
<organism evidence="2 3">
    <name type="scientific">Planotetraspora phitsanulokensis</name>
    <dbReference type="NCBI Taxonomy" id="575192"/>
    <lineage>
        <taxon>Bacteria</taxon>
        <taxon>Bacillati</taxon>
        <taxon>Actinomycetota</taxon>
        <taxon>Actinomycetes</taxon>
        <taxon>Streptosporangiales</taxon>
        <taxon>Streptosporangiaceae</taxon>
        <taxon>Planotetraspora</taxon>
    </lineage>
</organism>
<name>A0A8J3XNJ5_9ACTN</name>
<evidence type="ECO:0000256" key="1">
    <source>
        <dbReference type="SAM" id="MobiDB-lite"/>
    </source>
</evidence>
<protein>
    <recommendedName>
        <fullName evidence="4">DUF2637 domain-containing protein</fullName>
    </recommendedName>
</protein>
<dbReference type="RefSeq" id="WP_204078316.1">
    <property type="nucleotide sequence ID" value="NZ_BAABHI010000090.1"/>
</dbReference>
<feature type="compositionally biased region" description="Low complexity" evidence="1">
    <location>
        <begin position="385"/>
        <end position="405"/>
    </location>
</feature>
<reference evidence="2 3" key="1">
    <citation type="submission" date="2021-01" db="EMBL/GenBank/DDBJ databases">
        <title>Whole genome shotgun sequence of Planotetraspora phitsanulokensis NBRC 104273.</title>
        <authorList>
            <person name="Komaki H."/>
            <person name="Tamura T."/>
        </authorList>
    </citation>
    <scope>NUCLEOTIDE SEQUENCE [LARGE SCALE GENOMIC DNA]</scope>
    <source>
        <strain evidence="2 3">NBRC 104273</strain>
    </source>
</reference>
<dbReference type="Pfam" id="PF10935">
    <property type="entry name" value="DUF2637"/>
    <property type="match status" value="1"/>
</dbReference>
<gene>
    <name evidence="2" type="ORF">Pph01_79060</name>
</gene>
<feature type="region of interest" description="Disordered" evidence="1">
    <location>
        <begin position="460"/>
        <end position="499"/>
    </location>
</feature>
<proteinExistence type="predicted"/>
<feature type="region of interest" description="Disordered" evidence="1">
    <location>
        <begin position="32"/>
        <end position="60"/>
    </location>
</feature>
<evidence type="ECO:0000313" key="2">
    <source>
        <dbReference type="EMBL" id="GII42903.1"/>
    </source>
</evidence>
<dbReference type="EMBL" id="BOOP01000048">
    <property type="protein sequence ID" value="GII42903.1"/>
    <property type="molecule type" value="Genomic_DNA"/>
</dbReference>
<feature type="compositionally biased region" description="Polar residues" evidence="1">
    <location>
        <begin position="356"/>
        <end position="367"/>
    </location>
</feature>
<dbReference type="AlphaFoldDB" id="A0A8J3XNJ5"/>